<name>A0A3R7RIW7_TRYRA</name>
<dbReference type="Proteomes" id="UP000283634">
    <property type="component" value="Unassembled WGS sequence"/>
</dbReference>
<evidence type="ECO:0000313" key="1">
    <source>
        <dbReference type="EMBL" id="RNF03482.1"/>
    </source>
</evidence>
<comment type="caution">
    <text evidence="1">The sequence shown here is derived from an EMBL/GenBank/DDBJ whole genome shotgun (WGS) entry which is preliminary data.</text>
</comment>
<dbReference type="RefSeq" id="XP_029237534.1">
    <property type="nucleotide sequence ID" value="XM_029382516.1"/>
</dbReference>
<evidence type="ECO:0000313" key="2">
    <source>
        <dbReference type="Proteomes" id="UP000283634"/>
    </source>
</evidence>
<reference evidence="1 2" key="1">
    <citation type="journal article" date="2018" name="BMC Genomics">
        <title>Genomic comparison of Trypanosoma conorhini and Trypanosoma rangeli to Trypanosoma cruzi strains of high and low virulence.</title>
        <authorList>
            <person name="Bradwell K.R."/>
            <person name="Koparde V.N."/>
            <person name="Matveyev A.V."/>
            <person name="Serrano M.G."/>
            <person name="Alves J.M."/>
            <person name="Parikh H."/>
            <person name="Huang B."/>
            <person name="Lee V."/>
            <person name="Espinosa-Alvarez O."/>
            <person name="Ortiz P.A."/>
            <person name="Costa-Martins A.G."/>
            <person name="Teixeira M.M."/>
            <person name="Buck G.A."/>
        </authorList>
    </citation>
    <scope>NUCLEOTIDE SEQUENCE [LARGE SCALE GENOMIC DNA]</scope>
    <source>
        <strain evidence="1 2">AM80</strain>
    </source>
</reference>
<dbReference type="GeneID" id="40329576"/>
<proteinExistence type="predicted"/>
<accession>A0A3R7RIW7</accession>
<dbReference type="EMBL" id="MKGL01000194">
    <property type="protein sequence ID" value="RNF03482.1"/>
    <property type="molecule type" value="Genomic_DNA"/>
</dbReference>
<dbReference type="AlphaFoldDB" id="A0A3R7RIW7"/>
<sequence length="120" mass="13168">MCLRGHELWCDASEVGGRDAVEVACVQATSVCVCSHVGGKQTISGGLLVCHEAGDGCAPYSFVRDAEAVEAGCAQRFLRHLRLLYHREKDVVKLGETSHDTTSSAERRYIITKYHSLCQR</sequence>
<organism evidence="1 2">
    <name type="scientific">Trypanosoma rangeli</name>
    <dbReference type="NCBI Taxonomy" id="5698"/>
    <lineage>
        <taxon>Eukaryota</taxon>
        <taxon>Discoba</taxon>
        <taxon>Euglenozoa</taxon>
        <taxon>Kinetoplastea</taxon>
        <taxon>Metakinetoplastina</taxon>
        <taxon>Trypanosomatida</taxon>
        <taxon>Trypanosomatidae</taxon>
        <taxon>Trypanosoma</taxon>
        <taxon>Herpetosoma</taxon>
    </lineage>
</organism>
<keyword evidence="2" id="KW-1185">Reference proteome</keyword>
<gene>
    <name evidence="1" type="ORF">TraAM80_05643</name>
</gene>
<protein>
    <submittedName>
        <fullName evidence="1">Uncharacterized protein</fullName>
    </submittedName>
</protein>